<dbReference type="AlphaFoldDB" id="A0A2D3UT12"/>
<keyword evidence="2" id="KW-1185">Reference proteome</keyword>
<accession>A0A2D3UT12</accession>
<name>A0A2D3UT12_9PEZI</name>
<proteinExistence type="predicted"/>
<evidence type="ECO:0000313" key="1">
    <source>
        <dbReference type="EMBL" id="CZT18038.1"/>
    </source>
</evidence>
<dbReference type="Proteomes" id="UP000225277">
    <property type="component" value="Unassembled WGS sequence"/>
</dbReference>
<dbReference type="GeneID" id="35599064"/>
<evidence type="ECO:0000313" key="2">
    <source>
        <dbReference type="Proteomes" id="UP000225277"/>
    </source>
</evidence>
<sequence>MGQFWTTLETAAYTLRGALSEVLSELGNTTHESWAKTWQSGGLSSPTRLKAASTKNVEFLVRVAVLPPPIIQIQGQCGGVGSKASLSAFTRSKA</sequence>
<organism evidence="1 2">
    <name type="scientific">Ramularia collo-cygni</name>
    <dbReference type="NCBI Taxonomy" id="112498"/>
    <lineage>
        <taxon>Eukaryota</taxon>
        <taxon>Fungi</taxon>
        <taxon>Dikarya</taxon>
        <taxon>Ascomycota</taxon>
        <taxon>Pezizomycotina</taxon>
        <taxon>Dothideomycetes</taxon>
        <taxon>Dothideomycetidae</taxon>
        <taxon>Mycosphaerellales</taxon>
        <taxon>Mycosphaerellaceae</taxon>
        <taxon>Ramularia</taxon>
    </lineage>
</organism>
<protein>
    <submittedName>
        <fullName evidence="1">Uncharacterized protein</fullName>
    </submittedName>
</protein>
<dbReference type="EMBL" id="FJUY01000005">
    <property type="protein sequence ID" value="CZT18038.1"/>
    <property type="molecule type" value="Genomic_DNA"/>
</dbReference>
<reference evidence="1 2" key="1">
    <citation type="submission" date="2016-03" db="EMBL/GenBank/DDBJ databases">
        <authorList>
            <person name="Ploux O."/>
        </authorList>
    </citation>
    <scope>NUCLEOTIDE SEQUENCE [LARGE SCALE GENOMIC DNA]</scope>
    <source>
        <strain evidence="1 2">URUG2</strain>
    </source>
</reference>
<gene>
    <name evidence="1" type="ORF">RCC_03876</name>
</gene>
<dbReference type="RefSeq" id="XP_023624928.1">
    <property type="nucleotide sequence ID" value="XM_023769160.1"/>
</dbReference>